<proteinExistence type="predicted"/>
<dbReference type="SUPFAM" id="SSF50475">
    <property type="entry name" value="FMN-binding split barrel"/>
    <property type="match status" value="1"/>
</dbReference>
<comment type="caution">
    <text evidence="1">The sequence shown here is derived from an EMBL/GenBank/DDBJ whole genome shotgun (WGS) entry which is preliminary data.</text>
</comment>
<dbReference type="Proteomes" id="UP001612415">
    <property type="component" value="Unassembled WGS sequence"/>
</dbReference>
<dbReference type="RefSeq" id="WP_398656753.1">
    <property type="nucleotide sequence ID" value="NZ_JBITDC010000005.1"/>
</dbReference>
<dbReference type="InterPro" id="IPR012349">
    <property type="entry name" value="Split_barrel_FMN-bd"/>
</dbReference>
<dbReference type="Gene3D" id="2.30.110.10">
    <property type="entry name" value="Electron Transport, Fmn-binding Protein, Chain A"/>
    <property type="match status" value="1"/>
</dbReference>
<name>A0ABW7Y0U9_STRCE</name>
<gene>
    <name evidence="1" type="ORF">ACIA8P_15080</name>
</gene>
<sequence>MTFSSSDSVTFDDSVRALLDGRNLAGVAVLGADGAPRNSLVGSIVVWINREDDTELCSSTDRRQRARHLRHDTRIRVVPWKIVGFRA</sequence>
<keyword evidence="2" id="KW-1185">Reference proteome</keyword>
<dbReference type="EMBL" id="JBITDC010000005">
    <property type="protein sequence ID" value="MFI5675982.1"/>
    <property type="molecule type" value="Genomic_DNA"/>
</dbReference>
<reference evidence="1 2" key="1">
    <citation type="submission" date="2024-10" db="EMBL/GenBank/DDBJ databases">
        <title>The Natural Products Discovery Center: Release of the First 8490 Sequenced Strains for Exploring Actinobacteria Biosynthetic Diversity.</title>
        <authorList>
            <person name="Kalkreuter E."/>
            <person name="Kautsar S.A."/>
            <person name="Yang D."/>
            <person name="Bader C.D."/>
            <person name="Teijaro C.N."/>
            <person name="Fluegel L."/>
            <person name="Davis C.M."/>
            <person name="Simpson J.R."/>
            <person name="Lauterbach L."/>
            <person name="Steele A.D."/>
            <person name="Gui C."/>
            <person name="Meng S."/>
            <person name="Li G."/>
            <person name="Viehrig K."/>
            <person name="Ye F."/>
            <person name="Su P."/>
            <person name="Kiefer A.F."/>
            <person name="Nichols A."/>
            <person name="Cepeda A.J."/>
            <person name="Yan W."/>
            <person name="Fan B."/>
            <person name="Jiang Y."/>
            <person name="Adhikari A."/>
            <person name="Zheng C.-J."/>
            <person name="Schuster L."/>
            <person name="Cowan T.M."/>
            <person name="Smanski M.J."/>
            <person name="Chevrette M.G."/>
            <person name="De Carvalho L.P.S."/>
            <person name="Shen B."/>
        </authorList>
    </citation>
    <scope>NUCLEOTIDE SEQUENCE [LARGE SCALE GENOMIC DNA]</scope>
    <source>
        <strain evidence="1 2">NPDC051599</strain>
    </source>
</reference>
<evidence type="ECO:0000313" key="2">
    <source>
        <dbReference type="Proteomes" id="UP001612415"/>
    </source>
</evidence>
<accession>A0ABW7Y0U9</accession>
<evidence type="ECO:0000313" key="1">
    <source>
        <dbReference type="EMBL" id="MFI5675982.1"/>
    </source>
</evidence>
<protein>
    <recommendedName>
        <fullName evidence="3">Pyridoxamine 5'-phosphate oxidase putative domain-containing protein</fullName>
    </recommendedName>
</protein>
<evidence type="ECO:0008006" key="3">
    <source>
        <dbReference type="Google" id="ProtNLM"/>
    </source>
</evidence>
<organism evidence="1 2">
    <name type="scientific">Streptomyces cellulosae</name>
    <dbReference type="NCBI Taxonomy" id="1968"/>
    <lineage>
        <taxon>Bacteria</taxon>
        <taxon>Bacillati</taxon>
        <taxon>Actinomycetota</taxon>
        <taxon>Actinomycetes</taxon>
        <taxon>Kitasatosporales</taxon>
        <taxon>Streptomycetaceae</taxon>
        <taxon>Streptomyces</taxon>
    </lineage>
</organism>